<name>A0A6G0Z1L9_APHCR</name>
<accession>A0A6G0Z1L9</accession>
<protein>
    <submittedName>
        <fullName evidence="2">Uncharacterized protein</fullName>
    </submittedName>
</protein>
<evidence type="ECO:0000313" key="2">
    <source>
        <dbReference type="EMBL" id="KAF0764318.1"/>
    </source>
</evidence>
<proteinExistence type="predicted"/>
<dbReference type="AlphaFoldDB" id="A0A6G0Z1L9"/>
<organism evidence="2 3">
    <name type="scientific">Aphis craccivora</name>
    <name type="common">Cowpea aphid</name>
    <dbReference type="NCBI Taxonomy" id="307492"/>
    <lineage>
        <taxon>Eukaryota</taxon>
        <taxon>Metazoa</taxon>
        <taxon>Ecdysozoa</taxon>
        <taxon>Arthropoda</taxon>
        <taxon>Hexapoda</taxon>
        <taxon>Insecta</taxon>
        <taxon>Pterygota</taxon>
        <taxon>Neoptera</taxon>
        <taxon>Paraneoptera</taxon>
        <taxon>Hemiptera</taxon>
        <taxon>Sternorrhyncha</taxon>
        <taxon>Aphidomorpha</taxon>
        <taxon>Aphidoidea</taxon>
        <taxon>Aphididae</taxon>
        <taxon>Aphidini</taxon>
        <taxon>Aphis</taxon>
        <taxon>Aphis</taxon>
    </lineage>
</organism>
<evidence type="ECO:0000256" key="1">
    <source>
        <dbReference type="SAM" id="MobiDB-lite"/>
    </source>
</evidence>
<gene>
    <name evidence="2" type="ORF">FWK35_00007005</name>
</gene>
<dbReference type="Proteomes" id="UP000478052">
    <property type="component" value="Unassembled WGS sequence"/>
</dbReference>
<evidence type="ECO:0000313" key="3">
    <source>
        <dbReference type="Proteomes" id="UP000478052"/>
    </source>
</evidence>
<dbReference type="EMBL" id="VUJU01001668">
    <property type="protein sequence ID" value="KAF0764318.1"/>
    <property type="molecule type" value="Genomic_DNA"/>
</dbReference>
<comment type="caution">
    <text evidence="2">The sequence shown here is derived from an EMBL/GenBank/DDBJ whole genome shotgun (WGS) entry which is preliminary data.</text>
</comment>
<keyword evidence="3" id="KW-1185">Reference proteome</keyword>
<sequence>MLPPEDEINTLILYKVIRGRLFSNVLNNLTNSERSDECIDFTILCFFSLYTRTCRNNASISLTLGVVSDSKMNLVGALGRSFFEFSNSFQKHREKPKKKIKEKRKFLRKTSFRQN</sequence>
<reference evidence="2 3" key="1">
    <citation type="submission" date="2019-08" db="EMBL/GenBank/DDBJ databases">
        <title>Whole genome of Aphis craccivora.</title>
        <authorList>
            <person name="Voronova N.V."/>
            <person name="Shulinski R.S."/>
            <person name="Bandarenka Y.V."/>
            <person name="Zhorov D.G."/>
            <person name="Warner D."/>
        </authorList>
    </citation>
    <scope>NUCLEOTIDE SEQUENCE [LARGE SCALE GENOMIC DNA]</scope>
    <source>
        <strain evidence="2">180601</strain>
        <tissue evidence="2">Whole Body</tissue>
    </source>
</reference>
<feature type="region of interest" description="Disordered" evidence="1">
    <location>
        <begin position="94"/>
        <end position="115"/>
    </location>
</feature>